<dbReference type="OrthoDB" id="9793321at2"/>
<evidence type="ECO:0000256" key="2">
    <source>
        <dbReference type="ARBA" id="ARBA00023012"/>
    </source>
</evidence>
<evidence type="ECO:0000256" key="4">
    <source>
        <dbReference type="ARBA" id="ARBA00023125"/>
    </source>
</evidence>
<evidence type="ECO:0000313" key="11">
    <source>
        <dbReference type="EMBL" id="HEC67674.1"/>
    </source>
</evidence>
<dbReference type="SUPFAM" id="SSF46894">
    <property type="entry name" value="C-terminal effector domain of the bipartite response regulators"/>
    <property type="match status" value="1"/>
</dbReference>
<protein>
    <submittedName>
        <fullName evidence="11">Response regulator transcription factor</fullName>
    </submittedName>
    <submittedName>
        <fullName evidence="10">XRE family transcriptional regulator</fullName>
    </submittedName>
</protein>
<dbReference type="Proteomes" id="UP000885738">
    <property type="component" value="Unassembled WGS sequence"/>
</dbReference>
<dbReference type="InterPro" id="IPR011006">
    <property type="entry name" value="CheY-like_superfamily"/>
</dbReference>
<dbReference type="AlphaFoldDB" id="A0A7C2A3M3"/>
<dbReference type="PANTHER" id="PTHR48111:SF22">
    <property type="entry name" value="REGULATOR OF RPOS"/>
    <property type="match status" value="1"/>
</dbReference>
<dbReference type="EMBL" id="DRIH01000080">
    <property type="protein sequence ID" value="HEC67674.1"/>
    <property type="molecule type" value="Genomic_DNA"/>
</dbReference>
<dbReference type="Pfam" id="PF00072">
    <property type="entry name" value="Response_reg"/>
    <property type="match status" value="1"/>
</dbReference>
<dbReference type="Gene3D" id="1.10.10.10">
    <property type="entry name" value="Winged helix-like DNA-binding domain superfamily/Winged helix DNA-binding domain"/>
    <property type="match status" value="1"/>
</dbReference>
<feature type="domain" description="Response regulatory" evidence="8">
    <location>
        <begin position="2"/>
        <end position="116"/>
    </location>
</feature>
<evidence type="ECO:0000256" key="1">
    <source>
        <dbReference type="ARBA" id="ARBA00022553"/>
    </source>
</evidence>
<dbReference type="InterPro" id="IPR016032">
    <property type="entry name" value="Sig_transdc_resp-reg_C-effctor"/>
</dbReference>
<evidence type="ECO:0000256" key="3">
    <source>
        <dbReference type="ARBA" id="ARBA00023015"/>
    </source>
</evidence>
<dbReference type="InterPro" id="IPR001867">
    <property type="entry name" value="OmpR/PhoB-type_DNA-bd"/>
</dbReference>
<dbReference type="KEGG" id="daw:HS1_001528"/>
<keyword evidence="4 7" id="KW-0238">DNA-binding</keyword>
<dbReference type="Gene3D" id="6.10.250.690">
    <property type="match status" value="1"/>
</dbReference>
<evidence type="ECO:0000256" key="6">
    <source>
        <dbReference type="PROSITE-ProRule" id="PRU00169"/>
    </source>
</evidence>
<evidence type="ECO:0000313" key="10">
    <source>
        <dbReference type="EMBL" id="AMM41324.1"/>
    </source>
</evidence>
<dbReference type="GO" id="GO:0005829">
    <property type="term" value="C:cytosol"/>
    <property type="evidence" value="ECO:0007669"/>
    <property type="project" value="TreeGrafter"/>
</dbReference>
<feature type="DNA-binding region" description="OmpR/PhoB-type" evidence="7">
    <location>
        <begin position="122"/>
        <end position="214"/>
    </location>
</feature>
<dbReference type="PROSITE" id="PS51755">
    <property type="entry name" value="OMPR_PHOB"/>
    <property type="match status" value="1"/>
</dbReference>
<dbReference type="EMBL" id="CP013015">
    <property type="protein sequence ID" value="AMM41324.1"/>
    <property type="molecule type" value="Genomic_DNA"/>
</dbReference>
<dbReference type="RefSeq" id="WP_066063210.1">
    <property type="nucleotide sequence ID" value="NZ_CP013015.1"/>
</dbReference>
<reference evidence="10 12" key="1">
    <citation type="submission" date="2015-10" db="EMBL/GenBank/DDBJ databases">
        <title>Candidatus Desulfofervidus auxilii, a hydrogenotrophic sulfate-reducing bacterium involved in the thermophilic anaerobic oxidation of methane.</title>
        <authorList>
            <person name="Krukenberg V."/>
            <person name="Richter M."/>
            <person name="Wegener G."/>
        </authorList>
    </citation>
    <scope>NUCLEOTIDE SEQUENCE [LARGE SCALE GENOMIC DNA]</scope>
    <source>
        <strain evidence="10 12">HS1</strain>
    </source>
</reference>
<keyword evidence="3" id="KW-0805">Transcription regulation</keyword>
<proteinExistence type="predicted"/>
<evidence type="ECO:0000259" key="8">
    <source>
        <dbReference type="PROSITE" id="PS50110"/>
    </source>
</evidence>
<gene>
    <name evidence="11" type="ORF">ENI35_02515</name>
    <name evidence="10" type="ORF">HS1_001528</name>
</gene>
<dbReference type="InterPro" id="IPR039420">
    <property type="entry name" value="WalR-like"/>
</dbReference>
<feature type="domain" description="OmpR/PhoB-type" evidence="9">
    <location>
        <begin position="122"/>
        <end position="214"/>
    </location>
</feature>
<feature type="modified residue" description="4-aspartylphosphate" evidence="6">
    <location>
        <position position="51"/>
    </location>
</feature>
<dbReference type="InterPro" id="IPR001789">
    <property type="entry name" value="Sig_transdc_resp-reg_receiver"/>
</dbReference>
<evidence type="ECO:0000259" key="9">
    <source>
        <dbReference type="PROSITE" id="PS51755"/>
    </source>
</evidence>
<evidence type="ECO:0000313" key="12">
    <source>
        <dbReference type="Proteomes" id="UP000070560"/>
    </source>
</evidence>
<dbReference type="GO" id="GO:0000156">
    <property type="term" value="F:phosphorelay response regulator activity"/>
    <property type="evidence" value="ECO:0007669"/>
    <property type="project" value="TreeGrafter"/>
</dbReference>
<keyword evidence="5" id="KW-0804">Transcription</keyword>
<dbReference type="SMART" id="SM00862">
    <property type="entry name" value="Trans_reg_C"/>
    <property type="match status" value="1"/>
</dbReference>
<reference evidence="11" key="2">
    <citation type="journal article" date="2020" name="mSystems">
        <title>Genome- and Community-Level Interaction Insights into Carbon Utilization and Element Cycling Functions of Hydrothermarchaeota in Hydrothermal Sediment.</title>
        <authorList>
            <person name="Zhou Z."/>
            <person name="Liu Y."/>
            <person name="Xu W."/>
            <person name="Pan J."/>
            <person name="Luo Z.H."/>
            <person name="Li M."/>
        </authorList>
    </citation>
    <scope>NUCLEOTIDE SEQUENCE [LARGE SCALE GENOMIC DNA]</scope>
    <source>
        <strain evidence="11">HyVt-389</strain>
    </source>
</reference>
<dbReference type="CDD" id="cd00383">
    <property type="entry name" value="trans_reg_C"/>
    <property type="match status" value="1"/>
</dbReference>
<dbReference type="Gene3D" id="3.40.50.2300">
    <property type="match status" value="1"/>
</dbReference>
<accession>A0A7C2A3M3</accession>
<name>A0A7C2A3M3_DESA2</name>
<evidence type="ECO:0000256" key="5">
    <source>
        <dbReference type="ARBA" id="ARBA00023163"/>
    </source>
</evidence>
<dbReference type="SMART" id="SM00448">
    <property type="entry name" value="REC"/>
    <property type="match status" value="1"/>
</dbReference>
<keyword evidence="2" id="KW-0902">Two-component regulatory system</keyword>
<dbReference type="SUPFAM" id="SSF52172">
    <property type="entry name" value="CheY-like"/>
    <property type="match status" value="1"/>
</dbReference>
<evidence type="ECO:0000256" key="7">
    <source>
        <dbReference type="PROSITE-ProRule" id="PRU01091"/>
    </source>
</evidence>
<dbReference type="Pfam" id="PF00486">
    <property type="entry name" value="Trans_reg_C"/>
    <property type="match status" value="1"/>
</dbReference>
<dbReference type="PROSITE" id="PS50110">
    <property type="entry name" value="RESPONSE_REGULATORY"/>
    <property type="match status" value="1"/>
</dbReference>
<dbReference type="GO" id="GO:0032993">
    <property type="term" value="C:protein-DNA complex"/>
    <property type="evidence" value="ECO:0007669"/>
    <property type="project" value="TreeGrafter"/>
</dbReference>
<dbReference type="GO" id="GO:0006355">
    <property type="term" value="P:regulation of DNA-templated transcription"/>
    <property type="evidence" value="ECO:0007669"/>
    <property type="project" value="InterPro"/>
</dbReference>
<organism evidence="11">
    <name type="scientific">Desulfofervidus auxilii</name>
    <dbReference type="NCBI Taxonomy" id="1621989"/>
    <lineage>
        <taxon>Bacteria</taxon>
        <taxon>Pseudomonadati</taxon>
        <taxon>Thermodesulfobacteriota</taxon>
        <taxon>Candidatus Desulfofervidia</taxon>
        <taxon>Candidatus Desulfofervidales</taxon>
        <taxon>Candidatus Desulfofervidaceae</taxon>
        <taxon>Candidatus Desulfofervidus</taxon>
    </lineage>
</organism>
<sequence>MKVLLIEDDLGLGESLKEYLEINGIQVKWLSDDREVEVVFLTQSFDVIILDLILKYQKGEDILKKLRTKGINTPILILTAKKELRSKEICFERGADDYLVKPFSPKELLLRLKALTRREHREQVISIENLKIDLEKETIYQEDKEIKLSPKAWQLLSLFIKHQGKIVSKTQILNYIWGDQPVGEEIIRTYVKELRKILPENTLETYKGRGYRLK</sequence>
<dbReference type="PANTHER" id="PTHR48111">
    <property type="entry name" value="REGULATOR OF RPOS"/>
    <property type="match status" value="1"/>
</dbReference>
<keyword evidence="1 6" id="KW-0597">Phosphoprotein</keyword>
<dbReference type="GO" id="GO:0000976">
    <property type="term" value="F:transcription cis-regulatory region binding"/>
    <property type="evidence" value="ECO:0007669"/>
    <property type="project" value="TreeGrafter"/>
</dbReference>
<dbReference type="InterPro" id="IPR036388">
    <property type="entry name" value="WH-like_DNA-bd_sf"/>
</dbReference>
<dbReference type="Proteomes" id="UP000070560">
    <property type="component" value="Chromosome"/>
</dbReference>
<keyword evidence="12" id="KW-1185">Reference proteome</keyword>